<organism evidence="2 3">
    <name type="scientific">Acinetobacter sichuanensis</name>
    <dbReference type="NCBI Taxonomy" id="2136183"/>
    <lineage>
        <taxon>Bacteria</taxon>
        <taxon>Pseudomonadati</taxon>
        <taxon>Pseudomonadota</taxon>
        <taxon>Gammaproteobacteria</taxon>
        <taxon>Moraxellales</taxon>
        <taxon>Moraxellaceae</taxon>
        <taxon>Acinetobacter</taxon>
    </lineage>
</organism>
<dbReference type="AlphaFoldDB" id="A0A371YVF1"/>
<proteinExistence type="predicted"/>
<accession>A0A371YVF1</accession>
<dbReference type="InterPro" id="IPR036641">
    <property type="entry name" value="HPT_dom_sf"/>
</dbReference>
<reference evidence="1" key="4">
    <citation type="submission" date="2024-09" db="EMBL/GenBank/DDBJ databases">
        <authorList>
            <person name="Sun Q."/>
            <person name="Mori K."/>
        </authorList>
    </citation>
    <scope>NUCLEOTIDE SEQUENCE</scope>
    <source>
        <strain evidence="1">KCTC 62575</strain>
    </source>
</reference>
<sequence length="546" mass="61437">MSYQTSIYFDPTALLIIKNEVDNSIQQVESAVSSLVEDQTLPFGIDDALNQFEQCAHVIRLINIPQLAQLTEYAAELMHKIMQDPRNIKTSDVLALSEGTTMLKRFVEFTCLREVKVHQFLLDTLNRLELALGKPLTQEGENLTPLLAQIPPLELAQAQELEKSNYVHRLYKLCLNHLLKQNETQLDYQGLQLVGAYLSHLADTTPSAQYWKLVANALQHLQDTILSDARLRTLIQIETNIGNFLSQPQQFNVDNLQVANVLSLCISQDNDIAQNLRHKIQVGDDVLTDNQLHVFSRHLYGPDFETIHSVSKLITEEMTEIRNAIEYNYQNMSDEKTIELKSKLLGLANIFKVLNLNEAATELVQQAALLDNPTILEDENYAQQLMNSILSAMNSIGILERNYTSNRLQLRVNNLQISLDRLDEAHTTLLAETKIQIDATSQALVQYISEKNQETIANVALQLTEISGAMLFLGSKASQETLLTCAQFIDHALSQSTTLNPQQIQSVLEVLASADMMIENLQNKQPVLQSMFDIALKSSQNLKAIA</sequence>
<protein>
    <submittedName>
        <fullName evidence="2">Chemotaxis protein</fullName>
    </submittedName>
</protein>
<reference evidence="4" key="3">
    <citation type="journal article" date="2019" name="Int. J. Syst. Evol. Microbiol.">
        <title>The Global Catalogue of Microorganisms (GCM) 10K type strain sequencing project: providing services to taxonomists for standard genome sequencing and annotation.</title>
        <authorList>
            <consortium name="The Broad Institute Genomics Platform"/>
            <consortium name="The Broad Institute Genome Sequencing Center for Infectious Disease"/>
            <person name="Wu L."/>
            <person name="Ma J."/>
        </authorList>
    </citation>
    <scope>NUCLEOTIDE SEQUENCE [LARGE SCALE GENOMIC DNA]</scope>
    <source>
        <strain evidence="4">KCTC 62575</strain>
    </source>
</reference>
<dbReference type="EMBL" id="JBHRSF010000071">
    <property type="protein sequence ID" value="MFC2996687.1"/>
    <property type="molecule type" value="Genomic_DNA"/>
</dbReference>
<evidence type="ECO:0000313" key="3">
    <source>
        <dbReference type="Proteomes" id="UP000240957"/>
    </source>
</evidence>
<keyword evidence="4" id="KW-1185">Reference proteome</keyword>
<comment type="caution">
    <text evidence="2">The sequence shown here is derived from an EMBL/GenBank/DDBJ whole genome shotgun (WGS) entry which is preliminary data.</text>
</comment>
<dbReference type="RefSeq" id="WP_107006454.1">
    <property type="nucleotide sequence ID" value="NZ_JBHRSF010000071.1"/>
</dbReference>
<dbReference type="Proteomes" id="UP001595455">
    <property type="component" value="Unassembled WGS sequence"/>
</dbReference>
<reference evidence="2 3" key="2">
    <citation type="submission" date="2018-08" db="EMBL/GenBank/DDBJ databases">
        <title>The draft genome of Acinetobacter sichuanensis strain WCHAc060041.</title>
        <authorList>
            <person name="Qin J."/>
            <person name="Feng Y."/>
            <person name="Zong Z."/>
        </authorList>
    </citation>
    <scope>NUCLEOTIDE SEQUENCE [LARGE SCALE GENOMIC DNA]</scope>
    <source>
        <strain evidence="2 3">WCHAc060041</strain>
    </source>
</reference>
<dbReference type="OrthoDB" id="6712627at2"/>
<dbReference type="EMBL" id="PYIX02000001">
    <property type="protein sequence ID" value="RFC85408.1"/>
    <property type="molecule type" value="Genomic_DNA"/>
</dbReference>
<name>A0A371YVF1_9GAMM</name>
<dbReference type="SUPFAM" id="SSF47226">
    <property type="entry name" value="Histidine-containing phosphotransfer domain, HPT domain"/>
    <property type="match status" value="1"/>
</dbReference>
<dbReference type="GO" id="GO:0000160">
    <property type="term" value="P:phosphorelay signal transduction system"/>
    <property type="evidence" value="ECO:0007669"/>
    <property type="project" value="InterPro"/>
</dbReference>
<reference evidence="1" key="1">
    <citation type="journal article" date="2014" name="Int. J. Syst. Evol. Microbiol.">
        <title>Complete genome of a new Firmicutes species belonging to the dominant human colonic microbiota ('Ruminococcus bicirculans') reveals two chromosomes and a selective capacity to utilize plant glucans.</title>
        <authorList>
            <consortium name="NISC Comparative Sequencing Program"/>
            <person name="Wegmann U."/>
            <person name="Louis P."/>
            <person name="Goesmann A."/>
            <person name="Henrissat B."/>
            <person name="Duncan S.H."/>
            <person name="Flint H.J."/>
        </authorList>
    </citation>
    <scope>NUCLEOTIDE SEQUENCE</scope>
    <source>
        <strain evidence="1">KCTC 62575</strain>
    </source>
</reference>
<dbReference type="Proteomes" id="UP000240957">
    <property type="component" value="Unassembled WGS sequence"/>
</dbReference>
<evidence type="ECO:0000313" key="2">
    <source>
        <dbReference type="EMBL" id="RFC85408.1"/>
    </source>
</evidence>
<evidence type="ECO:0000313" key="1">
    <source>
        <dbReference type="EMBL" id="MFC2996687.1"/>
    </source>
</evidence>
<gene>
    <name evidence="1" type="ORF">ACFODO_15745</name>
    <name evidence="2" type="ORF">C9E89_000330</name>
</gene>
<evidence type="ECO:0000313" key="4">
    <source>
        <dbReference type="Proteomes" id="UP001595455"/>
    </source>
</evidence>